<feature type="domain" description="DnaJ homologue subfamily C member 28 conserved" evidence="1">
    <location>
        <begin position="171"/>
        <end position="235"/>
    </location>
</feature>
<evidence type="ECO:0000313" key="3">
    <source>
        <dbReference type="Proteomes" id="UP000094112"/>
    </source>
</evidence>
<evidence type="ECO:0000313" key="2">
    <source>
        <dbReference type="EMBL" id="ODQ58040.1"/>
    </source>
</evidence>
<gene>
    <name evidence="2" type="ORF">WICANDRAFT_80200</name>
</gene>
<sequence length="352" mass="41270">MSQRLIKRLYSTKSKVEDAFTRRLAELENEIVKETDPLLGSQHKSLIDKDERLIKLSNELDQKRFEHQNQKLIYASKIPSYAGKQSRDIAFSQPWTGQESQQDSSLRMLVDKHKPFKVKSEVRKLASAKETVLDYRINKNAEPETDADGKFRELYKEKFTPIGSFDKIRSVADARIEEHMKQGGFKNIPRGKKIEGIEVSAYVDRTEHHLNNILVNQNVVPPWIEKQGGVNLEIAIFRKELIDKWKSYITSNYNEDHKRMQKDFEASAKGEYEHKIKRLNSSIRTYNLQAPMPTQKFYAIHEKEFQRCFEAVDVKQVLIEHEEELLRRKIKNSAQNNQSASTSSFFSFWNWK</sequence>
<dbReference type="GeneID" id="30202262"/>
<name>A0A1E3NYG8_WICAA</name>
<organism evidence="2 3">
    <name type="scientific">Wickerhamomyces anomalus (strain ATCC 58044 / CBS 1984 / NCYC 433 / NRRL Y-366-8)</name>
    <name type="common">Yeast</name>
    <name type="synonym">Hansenula anomala</name>
    <dbReference type="NCBI Taxonomy" id="683960"/>
    <lineage>
        <taxon>Eukaryota</taxon>
        <taxon>Fungi</taxon>
        <taxon>Dikarya</taxon>
        <taxon>Ascomycota</taxon>
        <taxon>Saccharomycotina</taxon>
        <taxon>Saccharomycetes</taxon>
        <taxon>Phaffomycetales</taxon>
        <taxon>Wickerhamomycetaceae</taxon>
        <taxon>Wickerhamomyces</taxon>
    </lineage>
</organism>
<proteinExistence type="predicted"/>
<accession>A0A1E3NYG8</accession>
<dbReference type="InterPro" id="IPR018961">
    <property type="entry name" value="DnaJ_homolog_subfam-C_membr-28"/>
</dbReference>
<keyword evidence="3" id="KW-1185">Reference proteome</keyword>
<dbReference type="PANTHER" id="PTHR39394">
    <property type="entry name" value="YALI0E31793P"/>
    <property type="match status" value="1"/>
</dbReference>
<evidence type="ECO:0000259" key="1">
    <source>
        <dbReference type="Pfam" id="PF09350"/>
    </source>
</evidence>
<dbReference type="Pfam" id="PF09350">
    <property type="entry name" value="DJC28_CD"/>
    <property type="match status" value="1"/>
</dbReference>
<reference evidence="2 3" key="1">
    <citation type="journal article" date="2016" name="Proc. Natl. Acad. Sci. U.S.A.">
        <title>Comparative genomics of biotechnologically important yeasts.</title>
        <authorList>
            <person name="Riley R."/>
            <person name="Haridas S."/>
            <person name="Wolfe K.H."/>
            <person name="Lopes M.R."/>
            <person name="Hittinger C.T."/>
            <person name="Goeker M."/>
            <person name="Salamov A.A."/>
            <person name="Wisecaver J.H."/>
            <person name="Long T.M."/>
            <person name="Calvey C.H."/>
            <person name="Aerts A.L."/>
            <person name="Barry K.W."/>
            <person name="Choi C."/>
            <person name="Clum A."/>
            <person name="Coughlan A.Y."/>
            <person name="Deshpande S."/>
            <person name="Douglass A.P."/>
            <person name="Hanson S.J."/>
            <person name="Klenk H.-P."/>
            <person name="LaButti K.M."/>
            <person name="Lapidus A."/>
            <person name="Lindquist E.A."/>
            <person name="Lipzen A.M."/>
            <person name="Meier-Kolthoff J.P."/>
            <person name="Ohm R.A."/>
            <person name="Otillar R.P."/>
            <person name="Pangilinan J.L."/>
            <person name="Peng Y."/>
            <person name="Rokas A."/>
            <person name="Rosa C.A."/>
            <person name="Scheuner C."/>
            <person name="Sibirny A.A."/>
            <person name="Slot J.C."/>
            <person name="Stielow J.B."/>
            <person name="Sun H."/>
            <person name="Kurtzman C.P."/>
            <person name="Blackwell M."/>
            <person name="Grigoriev I.V."/>
            <person name="Jeffries T.W."/>
        </authorList>
    </citation>
    <scope>NUCLEOTIDE SEQUENCE [LARGE SCALE GENOMIC DNA]</scope>
    <source>
        <strain evidence="3">ATCC 58044 / CBS 1984 / NCYC 433 / NRRL Y-366-8</strain>
    </source>
</reference>
<dbReference type="EMBL" id="KV454212">
    <property type="protein sequence ID" value="ODQ58040.1"/>
    <property type="molecule type" value="Genomic_DNA"/>
</dbReference>
<dbReference type="OrthoDB" id="1922282at2759"/>
<dbReference type="PANTHER" id="PTHR39394:SF1">
    <property type="entry name" value="DNAJ HOMOLOGUE SUBFAMILY C MEMBER 28 CONSERVED DOMAIN-CONTAINING PROTEIN"/>
    <property type="match status" value="1"/>
</dbReference>
<dbReference type="RefSeq" id="XP_019037247.1">
    <property type="nucleotide sequence ID" value="XM_019185016.1"/>
</dbReference>
<dbReference type="AlphaFoldDB" id="A0A1E3NYG8"/>
<protein>
    <recommendedName>
        <fullName evidence="1">DnaJ homologue subfamily C member 28 conserved domain-containing protein</fullName>
    </recommendedName>
</protein>
<dbReference type="Proteomes" id="UP000094112">
    <property type="component" value="Unassembled WGS sequence"/>
</dbReference>